<dbReference type="Proteomes" id="UP000030758">
    <property type="component" value="Unassembled WGS sequence"/>
</dbReference>
<protein>
    <submittedName>
        <fullName evidence="2">Uncharacterized protein</fullName>
    </submittedName>
</protein>
<evidence type="ECO:0000313" key="2">
    <source>
        <dbReference type="EMBL" id="KFD59783.1"/>
    </source>
</evidence>
<proteinExistence type="predicted"/>
<accession>A0A085MRD7</accession>
<sequence length="73" mass="8167">MLPTVAIFTEYRLASTSTALYTDLTKSSPMLYRGSRVTRKGEMIPKAQYSCAEDANRGFPKASHKRILTVELP</sequence>
<name>A0A085MRD7_9BILA</name>
<evidence type="ECO:0000313" key="3">
    <source>
        <dbReference type="Proteomes" id="UP000030764"/>
    </source>
</evidence>
<gene>
    <name evidence="1" type="ORF">M513_07965</name>
    <name evidence="2" type="ORF">M514_07965</name>
</gene>
<keyword evidence="3" id="KW-1185">Reference proteome</keyword>
<dbReference type="Proteomes" id="UP000030764">
    <property type="component" value="Unassembled WGS sequence"/>
</dbReference>
<reference evidence="2 3" key="1">
    <citation type="journal article" date="2014" name="Nat. Genet.">
        <title>Genome and transcriptome of the porcine whipworm Trichuris suis.</title>
        <authorList>
            <person name="Jex A.R."/>
            <person name="Nejsum P."/>
            <person name="Schwarz E.M."/>
            <person name="Hu L."/>
            <person name="Young N.D."/>
            <person name="Hall R.S."/>
            <person name="Korhonen P.K."/>
            <person name="Liao S."/>
            <person name="Thamsborg S."/>
            <person name="Xia J."/>
            <person name="Xu P."/>
            <person name="Wang S."/>
            <person name="Scheerlinck J.P."/>
            <person name="Hofmann A."/>
            <person name="Sternberg P.W."/>
            <person name="Wang J."/>
            <person name="Gasser R.B."/>
        </authorList>
    </citation>
    <scope>NUCLEOTIDE SEQUENCE [LARGE SCALE GENOMIC DNA]</scope>
    <source>
        <strain evidence="2">DCEP-RM93F</strain>
        <strain evidence="1">DCEP-RM93M</strain>
    </source>
</reference>
<dbReference type="EMBL" id="KL367737">
    <property type="protein sequence ID" value="KFD59783.1"/>
    <property type="molecule type" value="Genomic_DNA"/>
</dbReference>
<evidence type="ECO:0000313" key="1">
    <source>
        <dbReference type="EMBL" id="KFD51201.1"/>
    </source>
</evidence>
<dbReference type="EMBL" id="KL363242">
    <property type="protein sequence ID" value="KFD51201.1"/>
    <property type="molecule type" value="Genomic_DNA"/>
</dbReference>
<organism evidence="2">
    <name type="scientific">Trichuris suis</name>
    <name type="common">pig whipworm</name>
    <dbReference type="NCBI Taxonomy" id="68888"/>
    <lineage>
        <taxon>Eukaryota</taxon>
        <taxon>Metazoa</taxon>
        <taxon>Ecdysozoa</taxon>
        <taxon>Nematoda</taxon>
        <taxon>Enoplea</taxon>
        <taxon>Dorylaimia</taxon>
        <taxon>Trichinellida</taxon>
        <taxon>Trichuridae</taxon>
        <taxon>Trichuris</taxon>
    </lineage>
</organism>
<dbReference type="AlphaFoldDB" id="A0A085MRD7"/>